<keyword evidence="2" id="KW-1185">Reference proteome</keyword>
<dbReference type="Proteomes" id="UP000008206">
    <property type="component" value="Plasmid Cy782202"/>
</dbReference>
<keyword evidence="1" id="KW-0614">Plasmid</keyword>
<evidence type="ECO:0000313" key="1">
    <source>
        <dbReference type="EMBL" id="ADN18133.1"/>
    </source>
</evidence>
<sequence>MDVTLSRYVLPRSVKEATIYLENFAGTIQLLALFREFFPIDWQAATASFNKINFGHEQCWELAEKFLELVERELFPINYNRFDYEREEVVDAIPFFPQDFDYFDDIEDFVGGSRFLLELYTRNFENSSQIDWDKLQALCEATPDPLSYLYDAMSVIDHSTGTYWLDCHREWIEIFPWTSEAIILLRDQWKEAQQFIFKFNSLINWLEENPSHQTEIITFWNQARI</sequence>
<dbReference type="AlphaFoldDB" id="E0UMF3"/>
<geneLocation type="plasmid" evidence="1 2">
    <name>Cy782202</name>
</geneLocation>
<name>E0UMF3_GLOV7</name>
<dbReference type="KEGG" id="cyj:Cyan7822_6342"/>
<organism evidence="1 2">
    <name type="scientific">Gloeothece verrucosa (strain PCC 7822)</name>
    <name type="common">Cyanothece sp. (strain PCC 7822)</name>
    <dbReference type="NCBI Taxonomy" id="497965"/>
    <lineage>
        <taxon>Bacteria</taxon>
        <taxon>Bacillati</taxon>
        <taxon>Cyanobacteriota</taxon>
        <taxon>Cyanophyceae</taxon>
        <taxon>Oscillatoriophycideae</taxon>
        <taxon>Chroococcales</taxon>
        <taxon>Aphanothecaceae</taxon>
        <taxon>Gloeothece</taxon>
        <taxon>Gloeothece verrucosa</taxon>
    </lineage>
</organism>
<reference evidence="2" key="1">
    <citation type="journal article" date="2011" name="MBio">
        <title>Novel metabolic attributes of the genus Cyanothece, comprising a group of unicellular nitrogen-fixing Cyanobacteria.</title>
        <authorList>
            <person name="Bandyopadhyay A."/>
            <person name="Elvitigala T."/>
            <person name="Welsh E."/>
            <person name="Stockel J."/>
            <person name="Liberton M."/>
            <person name="Min H."/>
            <person name="Sherman L.A."/>
            <person name="Pakrasi H.B."/>
        </authorList>
    </citation>
    <scope>NUCLEOTIDE SEQUENCE [LARGE SCALE GENOMIC DNA]</scope>
    <source>
        <strain evidence="2">PCC 7822</strain>
        <plasmid evidence="2">Cy782202</plasmid>
    </source>
</reference>
<dbReference type="HOGENOM" id="CLU_1029952_0_0_3"/>
<proteinExistence type="predicted"/>
<protein>
    <submittedName>
        <fullName evidence="1">Uncharacterized protein</fullName>
    </submittedName>
</protein>
<dbReference type="OrthoDB" id="457991at2"/>
<accession>E0UMF3</accession>
<evidence type="ECO:0000313" key="2">
    <source>
        <dbReference type="Proteomes" id="UP000008206"/>
    </source>
</evidence>
<gene>
    <name evidence="1" type="ordered locus">Cyan7822_6342</name>
</gene>
<dbReference type="EMBL" id="CP002200">
    <property type="protein sequence ID" value="ADN18133.1"/>
    <property type="molecule type" value="Genomic_DNA"/>
</dbReference>
<dbReference type="RefSeq" id="WP_013334881.1">
    <property type="nucleotide sequence ID" value="NC_014534.1"/>
</dbReference>